<sequence length="49" mass="5719">MIFICSAGARIAQNRFVHSEKCSEDKVFLKNMSKGFKNRRHGKNKQMFV</sequence>
<evidence type="ECO:0000313" key="2">
    <source>
        <dbReference type="Proteomes" id="UP000006253"/>
    </source>
</evidence>
<accession>A0A0E2B3D1</accession>
<organism evidence="1 2">
    <name type="scientific">Leptospira kirschneri str. H1</name>
    <dbReference type="NCBI Taxonomy" id="1049966"/>
    <lineage>
        <taxon>Bacteria</taxon>
        <taxon>Pseudomonadati</taxon>
        <taxon>Spirochaetota</taxon>
        <taxon>Spirochaetia</taxon>
        <taxon>Leptospirales</taxon>
        <taxon>Leptospiraceae</taxon>
        <taxon>Leptospira</taxon>
    </lineage>
</organism>
<dbReference type="EMBL" id="AHMY02000040">
    <property type="protein sequence ID" value="EKO15674.1"/>
    <property type="molecule type" value="Genomic_DNA"/>
</dbReference>
<dbReference type="Proteomes" id="UP000006253">
    <property type="component" value="Unassembled WGS sequence"/>
</dbReference>
<gene>
    <name evidence="1" type="ORF">LEP1GSC081_3399</name>
</gene>
<reference evidence="1 2" key="1">
    <citation type="submission" date="2012-10" db="EMBL/GenBank/DDBJ databases">
        <authorList>
            <person name="Harkins D.M."/>
            <person name="Durkin A.S."/>
            <person name="Brinkac L.M."/>
            <person name="Selengut J.D."/>
            <person name="Sanka R."/>
            <person name="DePew J."/>
            <person name="Purushe J."/>
            <person name="Peacock S.J."/>
            <person name="Thaipadungpanit J."/>
            <person name="Wuthiekanun V.W."/>
            <person name="Day N.P."/>
            <person name="Vinetz J.M."/>
            <person name="Sutton G.G."/>
            <person name="Nelson W.C."/>
            <person name="Fouts D.E."/>
        </authorList>
    </citation>
    <scope>NUCLEOTIDE SEQUENCE [LARGE SCALE GENOMIC DNA]</scope>
    <source>
        <strain evidence="1 2">H1</strain>
    </source>
</reference>
<proteinExistence type="predicted"/>
<protein>
    <submittedName>
        <fullName evidence="1">Uncharacterized protein</fullName>
    </submittedName>
</protein>
<comment type="caution">
    <text evidence="1">The sequence shown here is derived from an EMBL/GenBank/DDBJ whole genome shotgun (WGS) entry which is preliminary data.</text>
</comment>
<name>A0A0E2B3D1_9LEPT</name>
<dbReference type="AlphaFoldDB" id="A0A0E2B3D1"/>
<evidence type="ECO:0000313" key="1">
    <source>
        <dbReference type="EMBL" id="EKO15674.1"/>
    </source>
</evidence>